<accession>A0A4E0PZ60</accession>
<comment type="caution">
    <text evidence="1">The sequence shown here is derived from an EMBL/GenBank/DDBJ whole genome shotgun (WGS) entry which is preliminary data.</text>
</comment>
<gene>
    <name evidence="1" type="ORF">CUN85_01905</name>
</gene>
<name>A0A4E0PZ60_9EURY</name>
<evidence type="ECO:0000313" key="2">
    <source>
        <dbReference type="Proteomes" id="UP000297295"/>
    </source>
</evidence>
<keyword evidence="2" id="KW-1185">Reference proteome</keyword>
<reference evidence="1 2" key="1">
    <citation type="submission" date="2017-11" db="EMBL/GenBank/DDBJ databases">
        <title>Isolation and Characterization of Methanogenic Archaea from Saline Meromictic Lake at Siberia.</title>
        <authorList>
            <person name="Shen Y."/>
            <person name="Huang H.-H."/>
            <person name="Lai M.-C."/>
            <person name="Chen S.-C."/>
        </authorList>
    </citation>
    <scope>NUCLEOTIDE SEQUENCE [LARGE SCALE GENOMIC DNA]</scope>
    <source>
        <strain evidence="1 2">SY-01</strain>
    </source>
</reference>
<dbReference type="Proteomes" id="UP000297295">
    <property type="component" value="Unassembled WGS sequence"/>
</dbReference>
<dbReference type="AlphaFoldDB" id="A0A4E0PZ60"/>
<evidence type="ECO:0000313" key="1">
    <source>
        <dbReference type="EMBL" id="TGC10933.1"/>
    </source>
</evidence>
<sequence>MSIVAGDPGYTINHSISAKQAFFVLEECGMFVHADRKSGDRQKYANPVPVSFLMNLLRPPGSGVVPLS</sequence>
<proteinExistence type="predicted"/>
<organism evidence="1 2">
    <name type="scientific">Methanolobus halotolerans</name>
    <dbReference type="NCBI Taxonomy" id="2052935"/>
    <lineage>
        <taxon>Archaea</taxon>
        <taxon>Methanobacteriati</taxon>
        <taxon>Methanobacteriota</taxon>
        <taxon>Stenosarchaea group</taxon>
        <taxon>Methanomicrobia</taxon>
        <taxon>Methanosarcinales</taxon>
        <taxon>Methanosarcinaceae</taxon>
        <taxon>Methanolobus</taxon>
    </lineage>
</organism>
<dbReference type="EMBL" id="PGGK01000002">
    <property type="protein sequence ID" value="TGC10933.1"/>
    <property type="molecule type" value="Genomic_DNA"/>
</dbReference>
<protein>
    <submittedName>
        <fullName evidence="1">Uncharacterized protein</fullName>
    </submittedName>
</protein>